<protein>
    <submittedName>
        <fullName evidence="1">Uncharacterized protein</fullName>
    </submittedName>
</protein>
<dbReference type="RefSeq" id="WP_106612490.1">
    <property type="nucleotide sequence ID" value="NZ_JAUSTO010000009.1"/>
</dbReference>
<evidence type="ECO:0000313" key="1">
    <source>
        <dbReference type="EMBL" id="MDQ0152866.1"/>
    </source>
</evidence>
<dbReference type="EMBL" id="JAUSTO010000009">
    <property type="protein sequence ID" value="MDQ0152866.1"/>
    <property type="molecule type" value="Genomic_DNA"/>
</dbReference>
<comment type="caution">
    <text evidence="1">The sequence shown here is derived from an EMBL/GenBank/DDBJ whole genome shotgun (WGS) entry which is preliminary data.</text>
</comment>
<name>A0AAE3VAQ3_9FIRM</name>
<accession>A0AAE3VAQ3</accession>
<reference evidence="1" key="1">
    <citation type="submission" date="2023-07" db="EMBL/GenBank/DDBJ databases">
        <title>Genomic Encyclopedia of Type Strains, Phase IV (KMG-IV): sequencing the most valuable type-strain genomes for metagenomic binning, comparative biology and taxonomic classification.</title>
        <authorList>
            <person name="Goeker M."/>
        </authorList>
    </citation>
    <scope>NUCLEOTIDE SEQUENCE</scope>
    <source>
        <strain evidence="1">DSM 19659</strain>
    </source>
</reference>
<sequence length="60" mass="7344">MDNQRTLNLNLTERGKVFFLKLLDKFLHFFEREGKTSLELMLKRWYATLEKEENEHKSLI</sequence>
<dbReference type="Proteomes" id="UP001241537">
    <property type="component" value="Unassembled WGS sequence"/>
</dbReference>
<dbReference type="AlphaFoldDB" id="A0AAE3VAQ3"/>
<keyword evidence="2" id="KW-1185">Reference proteome</keyword>
<organism evidence="1 2">
    <name type="scientific">Moryella indoligenes</name>
    <dbReference type="NCBI Taxonomy" id="371674"/>
    <lineage>
        <taxon>Bacteria</taxon>
        <taxon>Bacillati</taxon>
        <taxon>Bacillota</taxon>
        <taxon>Clostridia</taxon>
        <taxon>Lachnospirales</taxon>
        <taxon>Lachnospiraceae</taxon>
        <taxon>Moryella</taxon>
    </lineage>
</organism>
<proteinExistence type="predicted"/>
<gene>
    <name evidence="1" type="ORF">J2S20_001567</name>
</gene>
<evidence type="ECO:0000313" key="2">
    <source>
        <dbReference type="Proteomes" id="UP001241537"/>
    </source>
</evidence>